<evidence type="ECO:0000256" key="1">
    <source>
        <dbReference type="ARBA" id="ARBA00022763"/>
    </source>
</evidence>
<evidence type="ECO:0000259" key="3">
    <source>
        <dbReference type="SMART" id="SM00532"/>
    </source>
</evidence>
<keyword evidence="4" id="KW-0436">Ligase</keyword>
<evidence type="ECO:0000256" key="2">
    <source>
        <dbReference type="ARBA" id="ARBA00023204"/>
    </source>
</evidence>
<sequence>MTENTLKLQEEIKRHNDLYYRENTQEITDAEYDELVKKVDIQTVGTAPDRRFLEVEHIVPMLSLDKAHGQDEVEEFFAKVRKLLNVHELEIVCEPKIDGVSFSAIYENGRLVKAATRGDGYYGEDVTKNAATIEGLPKVLPDVKGRLEVRGEVYLRNDDFLKLNKDNQFSNPRNTASGSLRQLDRVSRKGTYVQWEVDPPG</sequence>
<organism evidence="4 5">
    <name type="scientific">Trichonephila clavata</name>
    <name type="common">Joro spider</name>
    <name type="synonym">Nephila clavata</name>
    <dbReference type="NCBI Taxonomy" id="2740835"/>
    <lineage>
        <taxon>Eukaryota</taxon>
        <taxon>Metazoa</taxon>
        <taxon>Ecdysozoa</taxon>
        <taxon>Arthropoda</taxon>
        <taxon>Chelicerata</taxon>
        <taxon>Arachnida</taxon>
        <taxon>Araneae</taxon>
        <taxon>Araneomorphae</taxon>
        <taxon>Entelegynae</taxon>
        <taxon>Araneoidea</taxon>
        <taxon>Nephilidae</taxon>
        <taxon>Trichonephila</taxon>
    </lineage>
</organism>
<dbReference type="OrthoDB" id="19145at2759"/>
<dbReference type="GO" id="GO:0003911">
    <property type="term" value="F:DNA ligase (NAD+) activity"/>
    <property type="evidence" value="ECO:0007669"/>
    <property type="project" value="InterPro"/>
</dbReference>
<dbReference type="SUPFAM" id="SSF56091">
    <property type="entry name" value="DNA ligase/mRNA capping enzyme, catalytic domain"/>
    <property type="match status" value="1"/>
</dbReference>
<evidence type="ECO:0000313" key="5">
    <source>
        <dbReference type="Proteomes" id="UP000887116"/>
    </source>
</evidence>
<dbReference type="Gene3D" id="3.30.470.30">
    <property type="entry name" value="DNA ligase/mRNA capping enzyme"/>
    <property type="match status" value="1"/>
</dbReference>
<feature type="domain" description="NAD-dependent DNA ligase N-terminal" evidence="3">
    <location>
        <begin position="3"/>
        <end position="201"/>
    </location>
</feature>
<dbReference type="Gene3D" id="1.10.287.610">
    <property type="entry name" value="Helix hairpin bin"/>
    <property type="match status" value="1"/>
</dbReference>
<dbReference type="SMART" id="SM00532">
    <property type="entry name" value="LIGANc"/>
    <property type="match status" value="1"/>
</dbReference>
<dbReference type="GO" id="GO:0006281">
    <property type="term" value="P:DNA repair"/>
    <property type="evidence" value="ECO:0007669"/>
    <property type="project" value="UniProtKB-KW"/>
</dbReference>
<dbReference type="Pfam" id="PF01653">
    <property type="entry name" value="DNA_ligase_aden"/>
    <property type="match status" value="1"/>
</dbReference>
<proteinExistence type="predicted"/>
<dbReference type="InterPro" id="IPR018239">
    <property type="entry name" value="DNA_ligase_AS"/>
</dbReference>
<dbReference type="AlphaFoldDB" id="A0A8X6HYV7"/>
<dbReference type="PROSITE" id="PS01055">
    <property type="entry name" value="DNA_LIGASE_N1"/>
    <property type="match status" value="1"/>
</dbReference>
<keyword evidence="1" id="KW-0227">DNA damage</keyword>
<dbReference type="Proteomes" id="UP000887116">
    <property type="component" value="Unassembled WGS sequence"/>
</dbReference>
<accession>A0A8X6HYV7</accession>
<name>A0A8X6HYV7_TRICU</name>
<reference evidence="4" key="1">
    <citation type="submission" date="2020-07" db="EMBL/GenBank/DDBJ databases">
        <title>Multicomponent nature underlies the extraordinary mechanical properties of spider dragline silk.</title>
        <authorList>
            <person name="Kono N."/>
            <person name="Nakamura H."/>
            <person name="Mori M."/>
            <person name="Yoshida Y."/>
            <person name="Ohtoshi R."/>
            <person name="Malay A.D."/>
            <person name="Moran D.A.P."/>
            <person name="Tomita M."/>
            <person name="Numata K."/>
            <person name="Arakawa K."/>
        </authorList>
    </citation>
    <scope>NUCLEOTIDE SEQUENCE</scope>
</reference>
<comment type="caution">
    <text evidence="4">The sequence shown here is derived from an EMBL/GenBank/DDBJ whole genome shotgun (WGS) entry which is preliminary data.</text>
</comment>
<keyword evidence="5" id="KW-1185">Reference proteome</keyword>
<keyword evidence="2" id="KW-0234">DNA repair</keyword>
<protein>
    <submittedName>
        <fullName evidence="4">DNA ligase</fullName>
    </submittedName>
</protein>
<gene>
    <name evidence="4" type="primary">ligA</name>
    <name evidence="4" type="ORF">TNCT_165741</name>
</gene>
<evidence type="ECO:0000313" key="4">
    <source>
        <dbReference type="EMBL" id="GFR32268.1"/>
    </source>
</evidence>
<dbReference type="EMBL" id="BMAO01009635">
    <property type="protein sequence ID" value="GFR32268.1"/>
    <property type="molecule type" value="Genomic_DNA"/>
</dbReference>
<dbReference type="InterPro" id="IPR013840">
    <property type="entry name" value="DNAligase_N"/>
</dbReference>
<dbReference type="InterPro" id="IPR013839">
    <property type="entry name" value="DNAligase_adenylation"/>
</dbReference>